<protein>
    <submittedName>
        <fullName evidence="1">Uncharacterized protein</fullName>
    </submittedName>
</protein>
<dbReference type="EMBL" id="KP975077">
    <property type="protein sequence ID" value="AKJ19386.1"/>
    <property type="molecule type" value="Genomic_DNA"/>
</dbReference>
<organism evidence="1">
    <name type="scientific">Enterobacter cloacae</name>
    <dbReference type="NCBI Taxonomy" id="550"/>
    <lineage>
        <taxon>Bacteria</taxon>
        <taxon>Pseudomonadati</taxon>
        <taxon>Pseudomonadota</taxon>
        <taxon>Gammaproteobacteria</taxon>
        <taxon>Enterobacterales</taxon>
        <taxon>Enterobacteriaceae</taxon>
        <taxon>Enterobacter</taxon>
        <taxon>Enterobacter cloacae complex</taxon>
    </lineage>
</organism>
<evidence type="ECO:0000313" key="1">
    <source>
        <dbReference type="EMBL" id="AKJ19386.1"/>
    </source>
</evidence>
<dbReference type="AlphaFoldDB" id="A0A0G3AZL4"/>
<proteinExistence type="predicted"/>
<accession>A0A0G3AZL4</accession>
<geneLocation type="plasmid" evidence="1">
    <name>pMRVIM0813</name>
</geneLocation>
<reference evidence="1" key="1">
    <citation type="submission" date="2015-03" db="EMBL/GenBank/DDBJ databases">
        <title>Allelic Variants of blaVIM Reside on Diverse Mobile Genetic Elements in Gram-negative Clinical Isolates from the USA.</title>
        <authorList>
            <person name="McGann P."/>
            <person name="Snesrud E."/>
            <person name="Ong A.C."/>
            <person name="Clifford R."/>
            <person name="Kwak Y.I."/>
            <person name="Steele E.D."/>
            <person name="Rabinowitz R."/>
            <person name="Waterman P.E."/>
            <person name="Lesho E."/>
        </authorList>
    </citation>
    <scope>NUCLEOTIDE SEQUENCE</scope>
    <source>
        <strain evidence="1">MRSN17626</strain>
        <plasmid evidence="1">pMRVIM0813</plasmid>
    </source>
</reference>
<name>A0A0G3AZL4_ENTCL</name>
<sequence length="49" mass="5603">MSLFLHHINYKTKICSTVMNSLSHNLICLLKAYNKKPDSYETSGLIIFA</sequence>
<keyword evidence="1" id="KW-0614">Plasmid</keyword>